<dbReference type="EMBL" id="SKBM01000025">
    <property type="protein sequence ID" value="TCZ55756.1"/>
    <property type="molecule type" value="Genomic_DNA"/>
</dbReference>
<dbReference type="Gene3D" id="2.40.420.20">
    <property type="match status" value="1"/>
</dbReference>
<dbReference type="InterPro" id="IPR058649">
    <property type="entry name" value="CzcB_C"/>
</dbReference>
<dbReference type="GO" id="GO:0060003">
    <property type="term" value="P:copper ion export"/>
    <property type="evidence" value="ECO:0007669"/>
    <property type="project" value="TreeGrafter"/>
</dbReference>
<dbReference type="InterPro" id="IPR058647">
    <property type="entry name" value="BSH_CzcB-like"/>
</dbReference>
<dbReference type="InterPro" id="IPR051909">
    <property type="entry name" value="MFP_Cation_Efflux"/>
</dbReference>
<evidence type="ECO:0000313" key="11">
    <source>
        <dbReference type="Proteomes" id="UP000295023"/>
    </source>
</evidence>
<comment type="similarity">
    <text evidence="1">Belongs to the membrane fusion protein (MFP) (TC 8.A.1) family.</text>
</comment>
<dbReference type="Proteomes" id="UP000295023">
    <property type="component" value="Unassembled WGS sequence"/>
</dbReference>
<dbReference type="SUPFAM" id="SSF111369">
    <property type="entry name" value="HlyD-like secretion proteins"/>
    <property type="match status" value="1"/>
</dbReference>
<gene>
    <name evidence="10" type="ORF">EXY23_20715</name>
</gene>
<dbReference type="GO" id="GO:0046686">
    <property type="term" value="P:response to cadmium ion"/>
    <property type="evidence" value="ECO:0007669"/>
    <property type="project" value="UniProtKB-KW"/>
</dbReference>
<feature type="domain" description="CzcB-like barrel-sandwich hybrid" evidence="8">
    <location>
        <begin position="107"/>
        <end position="259"/>
    </location>
</feature>
<evidence type="ECO:0000259" key="7">
    <source>
        <dbReference type="Pfam" id="PF25954"/>
    </source>
</evidence>
<dbReference type="PANTHER" id="PTHR30097:SF4">
    <property type="entry name" value="SLR6042 PROTEIN"/>
    <property type="match status" value="1"/>
</dbReference>
<sequence>MKTNRFTTLTGLAISAMLVGAVAGVGIRPVDATLHAFWTRPPAAAVAEEKEAGEASRERSGEQHAEGEVHLTAEQIEAAGIQLVEVSGGTIARHVTVPGTVTASADRLARVPARVAGTVTELRRRLGDTVASGDVLAVVESREIAEAKAGYLAALRTEALARTTADRERRLWERKISAEQDFLKARTDAEEARIQLDLSRARLSALGLGAQEITALPGQPTEALRRQEVRATLAGRVTDRRIDVGASVTPETEAFVVADLSVVWVEMTISASDLAFLQEGQTVSVTGAGVEQPREGRIIFVSPVLDTQTRTARAVAELPNADTAWRPGAFVAAAIAAEEQPVERRVPLEALQTVEAETVVFVRTEEGFEKRKVTLGRRDERVAEVLSGLEPGEQVAAAGSFVLKAELGKSDAEHEE</sequence>
<dbReference type="InterPro" id="IPR058792">
    <property type="entry name" value="Beta-barrel_RND_2"/>
</dbReference>
<dbReference type="GO" id="GO:0022857">
    <property type="term" value="F:transmembrane transporter activity"/>
    <property type="evidence" value="ECO:0007669"/>
    <property type="project" value="InterPro"/>
</dbReference>
<organism evidence="10 11">
    <name type="scientific">Roseicella aquatilis</name>
    <dbReference type="NCBI Taxonomy" id="2527868"/>
    <lineage>
        <taxon>Bacteria</taxon>
        <taxon>Pseudomonadati</taxon>
        <taxon>Pseudomonadota</taxon>
        <taxon>Alphaproteobacteria</taxon>
        <taxon>Acetobacterales</taxon>
        <taxon>Roseomonadaceae</taxon>
        <taxon>Roseicella</taxon>
    </lineage>
</organism>
<dbReference type="Pfam" id="PF25893">
    <property type="entry name" value="HH_CzcB"/>
    <property type="match status" value="1"/>
</dbReference>
<dbReference type="Gene3D" id="2.40.50.100">
    <property type="match status" value="1"/>
</dbReference>
<evidence type="ECO:0000256" key="4">
    <source>
        <dbReference type="ARBA" id="ARBA00043263"/>
    </source>
</evidence>
<evidence type="ECO:0000256" key="3">
    <source>
        <dbReference type="ARBA" id="ARBA00022833"/>
    </source>
</evidence>
<dbReference type="GO" id="GO:0016020">
    <property type="term" value="C:membrane"/>
    <property type="evidence" value="ECO:0007669"/>
    <property type="project" value="InterPro"/>
</dbReference>
<keyword evidence="2" id="KW-0813">Transport</keyword>
<dbReference type="Pfam" id="PF25954">
    <property type="entry name" value="Beta-barrel_RND_2"/>
    <property type="match status" value="1"/>
</dbReference>
<dbReference type="RefSeq" id="WP_132294073.1">
    <property type="nucleotide sequence ID" value="NZ_SKBM01000025.1"/>
</dbReference>
<evidence type="ECO:0000256" key="2">
    <source>
        <dbReference type="ARBA" id="ARBA00022448"/>
    </source>
</evidence>
<dbReference type="Pfam" id="PF25973">
    <property type="entry name" value="BSH_CzcB"/>
    <property type="match status" value="1"/>
</dbReference>
<dbReference type="GO" id="GO:0030288">
    <property type="term" value="C:outer membrane-bounded periplasmic space"/>
    <property type="evidence" value="ECO:0007669"/>
    <property type="project" value="TreeGrafter"/>
</dbReference>
<dbReference type="PANTHER" id="PTHR30097">
    <property type="entry name" value="CATION EFFLUX SYSTEM PROTEIN CUSB"/>
    <property type="match status" value="1"/>
</dbReference>
<name>A0A4R4D7N9_9PROT</name>
<evidence type="ECO:0000259" key="6">
    <source>
        <dbReference type="Pfam" id="PF25893"/>
    </source>
</evidence>
<evidence type="ECO:0000313" key="10">
    <source>
        <dbReference type="EMBL" id="TCZ55756.1"/>
    </source>
</evidence>
<accession>A0A4R4D7N9</accession>
<dbReference type="InterPro" id="IPR058648">
    <property type="entry name" value="HH_CzcB-like"/>
</dbReference>
<comment type="function">
    <text evidence="5">CzcA and CzcB together would act in zinc efflux nearly as effectively as the complete czc efflux system (CzcABC). The CzcB protein is thought to funnel zinc cations to the CzcA transport protein.</text>
</comment>
<dbReference type="InterPro" id="IPR006143">
    <property type="entry name" value="RND_pump_MFP"/>
</dbReference>
<keyword evidence="4" id="KW-0105">Cadmium resistance</keyword>
<evidence type="ECO:0000256" key="1">
    <source>
        <dbReference type="ARBA" id="ARBA00009477"/>
    </source>
</evidence>
<dbReference type="OrthoDB" id="9774837at2"/>
<dbReference type="FunFam" id="2.40.30.170:FF:000010">
    <property type="entry name" value="Efflux RND transporter periplasmic adaptor subunit"/>
    <property type="match status" value="1"/>
</dbReference>
<reference evidence="10 11" key="1">
    <citation type="submission" date="2019-03" db="EMBL/GenBank/DDBJ databases">
        <title>Paracraurococcus aquatilis NE82 genome sequence.</title>
        <authorList>
            <person name="Zhao Y."/>
            <person name="Du Z."/>
        </authorList>
    </citation>
    <scope>NUCLEOTIDE SEQUENCE [LARGE SCALE GENOMIC DNA]</scope>
    <source>
        <strain evidence="10 11">NE82</strain>
    </source>
</reference>
<dbReference type="NCBIfam" id="TIGR01730">
    <property type="entry name" value="RND_mfp"/>
    <property type="match status" value="1"/>
</dbReference>
<feature type="domain" description="CzcB-like C-terminal circularly permuted SH3-like" evidence="9">
    <location>
        <begin position="346"/>
        <end position="404"/>
    </location>
</feature>
<evidence type="ECO:0000259" key="9">
    <source>
        <dbReference type="Pfam" id="PF25975"/>
    </source>
</evidence>
<dbReference type="GO" id="GO:0046914">
    <property type="term" value="F:transition metal ion binding"/>
    <property type="evidence" value="ECO:0007669"/>
    <property type="project" value="TreeGrafter"/>
</dbReference>
<comment type="caution">
    <text evidence="10">The sequence shown here is derived from an EMBL/GenBank/DDBJ whole genome shotgun (WGS) entry which is preliminary data.</text>
</comment>
<proteinExistence type="inferred from homology"/>
<keyword evidence="3" id="KW-0862">Zinc</keyword>
<dbReference type="Pfam" id="PF25975">
    <property type="entry name" value="CzcB_C"/>
    <property type="match status" value="1"/>
</dbReference>
<keyword evidence="11" id="KW-1185">Reference proteome</keyword>
<evidence type="ECO:0000256" key="5">
    <source>
        <dbReference type="ARBA" id="ARBA00058766"/>
    </source>
</evidence>
<dbReference type="Gene3D" id="2.40.30.170">
    <property type="match status" value="1"/>
</dbReference>
<feature type="domain" description="CzcB-like alpha-helical hairpin" evidence="6">
    <location>
        <begin position="146"/>
        <end position="205"/>
    </location>
</feature>
<dbReference type="AlphaFoldDB" id="A0A4R4D7N9"/>
<dbReference type="FunFam" id="2.40.420.20:FF:000006">
    <property type="entry name" value="RND family efflux transporter MFP subunit"/>
    <property type="match status" value="1"/>
</dbReference>
<protein>
    <submittedName>
        <fullName evidence="10">Efflux RND transporter periplasmic adaptor subunit</fullName>
    </submittedName>
</protein>
<evidence type="ECO:0000259" key="8">
    <source>
        <dbReference type="Pfam" id="PF25973"/>
    </source>
</evidence>
<feature type="domain" description="CusB-like beta-barrel" evidence="7">
    <location>
        <begin position="263"/>
        <end position="338"/>
    </location>
</feature>
<dbReference type="GO" id="GO:0015679">
    <property type="term" value="P:plasma membrane copper ion transport"/>
    <property type="evidence" value="ECO:0007669"/>
    <property type="project" value="TreeGrafter"/>
</dbReference>